<evidence type="ECO:0000259" key="1">
    <source>
        <dbReference type="Pfam" id="PF01272"/>
    </source>
</evidence>
<dbReference type="RefSeq" id="WP_306749990.1">
    <property type="nucleotide sequence ID" value="NZ_NSDM01000017.1"/>
</dbReference>
<feature type="domain" description="Transcription elongation factor GreA/GreB C-terminal" evidence="1">
    <location>
        <begin position="77"/>
        <end position="149"/>
    </location>
</feature>
<evidence type="ECO:0000313" key="2">
    <source>
        <dbReference type="EMBL" id="MDQ2588342.1"/>
    </source>
</evidence>
<accession>A0ABU0X8H4</accession>
<evidence type="ECO:0000313" key="3">
    <source>
        <dbReference type="Proteomes" id="UP001225605"/>
    </source>
</evidence>
<dbReference type="GO" id="GO:0003746">
    <property type="term" value="F:translation elongation factor activity"/>
    <property type="evidence" value="ECO:0007669"/>
    <property type="project" value="UniProtKB-KW"/>
</dbReference>
<comment type="caution">
    <text evidence="2">The sequence shown here is derived from an EMBL/GenBank/DDBJ whole genome shotgun (WGS) entry which is preliminary data.</text>
</comment>
<protein>
    <submittedName>
        <fullName evidence="2">Transcription elongation factor GreAB</fullName>
    </submittedName>
</protein>
<organism evidence="2 3">
    <name type="scientific">Saccharothrix yanglingensis</name>
    <dbReference type="NCBI Taxonomy" id="659496"/>
    <lineage>
        <taxon>Bacteria</taxon>
        <taxon>Bacillati</taxon>
        <taxon>Actinomycetota</taxon>
        <taxon>Actinomycetes</taxon>
        <taxon>Pseudonocardiales</taxon>
        <taxon>Pseudonocardiaceae</taxon>
        <taxon>Saccharothrix</taxon>
    </lineage>
</organism>
<dbReference type="InterPro" id="IPR001437">
    <property type="entry name" value="Tscrpt_elong_fac_GreA/B_C"/>
</dbReference>
<dbReference type="Gene3D" id="3.10.50.30">
    <property type="entry name" value="Transcription elongation factor, GreA/GreB, C-terminal domain"/>
    <property type="match status" value="1"/>
</dbReference>
<dbReference type="SUPFAM" id="SSF54534">
    <property type="entry name" value="FKBP-like"/>
    <property type="match status" value="1"/>
</dbReference>
<dbReference type="Pfam" id="PF01272">
    <property type="entry name" value="GreA_GreB"/>
    <property type="match status" value="1"/>
</dbReference>
<proteinExistence type="predicted"/>
<sequence length="162" mass="17425">MTSTHPGTRRVWLSPDAHQRLRTELAGLFAAGAAPVHDETDAAGERGAVPRRQREERIREIRELLNVAVVGQDPPDDGVAELGMVLTVRYDDTGDVETFLLGLRAVEHGDVEVYSPDSPLGAALTGARPGDQRTYRAPNGNTIRVTLLDAVPHGHHRAAGAS</sequence>
<dbReference type="Proteomes" id="UP001225605">
    <property type="component" value="Unassembled WGS sequence"/>
</dbReference>
<reference evidence="2 3" key="1">
    <citation type="submission" date="2017-06" db="EMBL/GenBank/DDBJ databases">
        <title>Cultured bacterium strain Saccharothrix yanglingensis Hhs.015.</title>
        <authorList>
            <person name="Xia Y."/>
        </authorList>
    </citation>
    <scope>NUCLEOTIDE SEQUENCE [LARGE SCALE GENOMIC DNA]</scope>
    <source>
        <strain evidence="2 3">Hhs.015</strain>
    </source>
</reference>
<keyword evidence="3" id="KW-1185">Reference proteome</keyword>
<keyword evidence="2" id="KW-0251">Elongation factor</keyword>
<dbReference type="InterPro" id="IPR036953">
    <property type="entry name" value="GreA/GreB_C_sf"/>
</dbReference>
<gene>
    <name evidence="2" type="ORF">CKY47_31135</name>
</gene>
<keyword evidence="2" id="KW-0648">Protein biosynthesis</keyword>
<dbReference type="EMBL" id="NSDM01000017">
    <property type="protein sequence ID" value="MDQ2588342.1"/>
    <property type="molecule type" value="Genomic_DNA"/>
</dbReference>
<name>A0ABU0X8H4_9PSEU</name>